<keyword evidence="4" id="KW-1185">Reference proteome</keyword>
<accession>A0A1H6V2S3</accession>
<keyword evidence="2" id="KW-0732">Signal</keyword>
<feature type="region of interest" description="Disordered" evidence="1">
    <location>
        <begin position="130"/>
        <end position="163"/>
    </location>
</feature>
<evidence type="ECO:0008006" key="5">
    <source>
        <dbReference type="Google" id="ProtNLM"/>
    </source>
</evidence>
<evidence type="ECO:0000256" key="2">
    <source>
        <dbReference type="SAM" id="SignalP"/>
    </source>
</evidence>
<dbReference type="RefSeq" id="WP_090307921.1">
    <property type="nucleotide sequence ID" value="NZ_FNZE01000003.1"/>
</dbReference>
<dbReference type="STRING" id="915471.SAMN05216201_103197"/>
<sequence>MSIVRVFLGLLLAVLAACDGDKPEAPQPQAPARKEIQSPAPVAVPPPVAAPEAVESAPAAPPVEPPAATPEPARPAPRQPAVSSPPPRAATSTAPEVVVPLDLSLPAELLERLPGEQPLQQVVEPQPLLPPLFSEKTQPQSFELGGRLITNEGPPAVDEDSWHELEGAELELRFRR</sequence>
<protein>
    <recommendedName>
        <fullName evidence="5">Translation initiation factor 2</fullName>
    </recommendedName>
</protein>
<dbReference type="Proteomes" id="UP000242930">
    <property type="component" value="Unassembled WGS sequence"/>
</dbReference>
<feature type="compositionally biased region" description="Pro residues" evidence="1">
    <location>
        <begin position="59"/>
        <end position="88"/>
    </location>
</feature>
<proteinExistence type="predicted"/>
<evidence type="ECO:0000256" key="1">
    <source>
        <dbReference type="SAM" id="MobiDB-lite"/>
    </source>
</evidence>
<reference evidence="4" key="1">
    <citation type="submission" date="2016-10" db="EMBL/GenBank/DDBJ databases">
        <authorList>
            <person name="Varghese N."/>
            <person name="Submissions S."/>
        </authorList>
    </citation>
    <scope>NUCLEOTIDE SEQUENCE [LARGE SCALE GENOMIC DNA]</scope>
    <source>
        <strain evidence="4">LMG 25967</strain>
    </source>
</reference>
<dbReference type="EMBL" id="FNZE01000003">
    <property type="protein sequence ID" value="SEI94555.1"/>
    <property type="molecule type" value="Genomic_DNA"/>
</dbReference>
<name>A0A1H6V2S3_9PSED</name>
<evidence type="ECO:0000313" key="3">
    <source>
        <dbReference type="EMBL" id="SEI94555.1"/>
    </source>
</evidence>
<gene>
    <name evidence="3" type="ORF">SAMN05216201_103197</name>
</gene>
<feature type="region of interest" description="Disordered" evidence="1">
    <location>
        <begin position="20"/>
        <end position="95"/>
    </location>
</feature>
<organism evidence="3 4">
    <name type="scientific">Pseudomonas linyingensis</name>
    <dbReference type="NCBI Taxonomy" id="915471"/>
    <lineage>
        <taxon>Bacteria</taxon>
        <taxon>Pseudomonadati</taxon>
        <taxon>Pseudomonadota</taxon>
        <taxon>Gammaproteobacteria</taxon>
        <taxon>Pseudomonadales</taxon>
        <taxon>Pseudomonadaceae</taxon>
        <taxon>Pseudomonas</taxon>
    </lineage>
</organism>
<dbReference type="AlphaFoldDB" id="A0A1H6V2S3"/>
<feature type="chain" id="PRO_5017407814" description="Translation initiation factor 2" evidence="2">
    <location>
        <begin position="17"/>
        <end position="176"/>
    </location>
</feature>
<feature type="signal peptide" evidence="2">
    <location>
        <begin position="1"/>
        <end position="16"/>
    </location>
</feature>
<dbReference type="OrthoDB" id="7033497at2"/>
<dbReference type="PROSITE" id="PS51257">
    <property type="entry name" value="PROKAR_LIPOPROTEIN"/>
    <property type="match status" value="1"/>
</dbReference>
<evidence type="ECO:0000313" key="4">
    <source>
        <dbReference type="Proteomes" id="UP000242930"/>
    </source>
</evidence>